<dbReference type="CDD" id="cd20805">
    <property type="entry name" value="C1_DGK_rpt2"/>
    <property type="match status" value="1"/>
</dbReference>
<dbReference type="Gene3D" id="3.40.630.30">
    <property type="match status" value="1"/>
</dbReference>
<evidence type="ECO:0000313" key="3">
    <source>
        <dbReference type="Proteomes" id="UP000256970"/>
    </source>
</evidence>
<reference evidence="2 3" key="1">
    <citation type="submission" date="2016-10" db="EMBL/GenBank/DDBJ databases">
        <authorList>
            <person name="Cai Z."/>
        </authorList>
    </citation>
    <scope>NUCLEOTIDE SEQUENCE [LARGE SCALE GENOMIC DNA]</scope>
</reference>
<dbReference type="Proteomes" id="UP000256970">
    <property type="component" value="Unassembled WGS sequence"/>
</dbReference>
<organism evidence="2 3">
    <name type="scientific">Tetradesmus obliquus</name>
    <name type="common">Green alga</name>
    <name type="synonym">Acutodesmus obliquus</name>
    <dbReference type="NCBI Taxonomy" id="3088"/>
    <lineage>
        <taxon>Eukaryota</taxon>
        <taxon>Viridiplantae</taxon>
        <taxon>Chlorophyta</taxon>
        <taxon>core chlorophytes</taxon>
        <taxon>Chlorophyceae</taxon>
        <taxon>CS clade</taxon>
        <taxon>Sphaeropleales</taxon>
        <taxon>Scenedesmaceae</taxon>
        <taxon>Tetradesmus</taxon>
    </lineage>
</organism>
<proteinExistence type="predicted"/>
<feature type="region of interest" description="Disordered" evidence="1">
    <location>
        <begin position="293"/>
        <end position="318"/>
    </location>
</feature>
<evidence type="ECO:0008006" key="4">
    <source>
        <dbReference type="Google" id="ProtNLM"/>
    </source>
</evidence>
<feature type="compositionally biased region" description="Low complexity" evidence="1">
    <location>
        <begin position="293"/>
        <end position="312"/>
    </location>
</feature>
<sequence>MAPSRKQVFVCATGSTVPAGTATHALALLQFPTAMSFKGSSRAGAPPFAWMGGNRHANVQVPPLARMANRGMVLTSDELLQSLLSDNVEEPPKLPQRRGHSDEWYQERCVFCCGCKETINSQFHKRGSRCHGCRRWFHTSCMPAGSSSGSSSLAQQPGADVTVGGGSSSSSATTAAAGSNAAVAQPAAGQARQRQPSHGLFFHSDDCKQVHSKLAAVAAAGEQPLPAPARRGFRLPWQQQQPQQELQLWRLLDLSEVRPLYKDAQRRGTLFKQHAKVQKRLAEQQLAVAAAAGGSSVQNTSEQQQQQQQQQQPGAVSRRVVPSRLDDFLVVSELLRGLGDTPKDLLQDSFALITRTESGQPTCAATFNIFGDDHARLQGLVTPQAVRRQGHAARLVQQLECVLQGARLQQLAVVLAPDGNKDEVPGVPGAAALERWLLRAGFKLAAAEQAMLWRRELPEYHRNLVAGCSLLVKPLGSSKGKRWF</sequence>
<gene>
    <name evidence="2" type="ORF">BQ4739_LOCUS6716</name>
</gene>
<keyword evidence="3" id="KW-1185">Reference proteome</keyword>
<accession>A0A383VNH7</accession>
<feature type="region of interest" description="Disordered" evidence="1">
    <location>
        <begin position="147"/>
        <end position="173"/>
    </location>
</feature>
<dbReference type="EMBL" id="FNXT01000692">
    <property type="protein sequence ID" value="SZX66284.1"/>
    <property type="molecule type" value="Genomic_DNA"/>
</dbReference>
<name>A0A383VNH7_TETOB</name>
<dbReference type="AlphaFoldDB" id="A0A383VNH7"/>
<protein>
    <recommendedName>
        <fullName evidence="4">N-acetyltransferase domain-containing protein</fullName>
    </recommendedName>
</protein>
<evidence type="ECO:0000256" key="1">
    <source>
        <dbReference type="SAM" id="MobiDB-lite"/>
    </source>
</evidence>
<evidence type="ECO:0000313" key="2">
    <source>
        <dbReference type="EMBL" id="SZX66284.1"/>
    </source>
</evidence>